<keyword evidence="5" id="KW-1185">Reference proteome</keyword>
<evidence type="ECO:0000259" key="3">
    <source>
        <dbReference type="Pfam" id="PF01073"/>
    </source>
</evidence>
<dbReference type="EMBL" id="JABELV010000042">
    <property type="protein sequence ID" value="KAG7561967.1"/>
    <property type="molecule type" value="Genomic_DNA"/>
</dbReference>
<reference evidence="4" key="1">
    <citation type="submission" date="2020-04" db="EMBL/GenBank/DDBJ databases">
        <title>Analysis of mating type loci in Filobasidium floriforme.</title>
        <authorList>
            <person name="Nowrousian M."/>
        </authorList>
    </citation>
    <scope>NUCLEOTIDE SEQUENCE</scope>
    <source>
        <strain evidence="4">CBS 6242</strain>
    </source>
</reference>
<accession>A0A8K0JN01</accession>
<protein>
    <recommendedName>
        <fullName evidence="3">3-beta hydroxysteroid dehydrogenase/isomerase domain-containing protein</fullName>
    </recommendedName>
</protein>
<dbReference type="SUPFAM" id="SSF51735">
    <property type="entry name" value="NAD(P)-binding Rossmann-fold domains"/>
    <property type="match status" value="1"/>
</dbReference>
<dbReference type="AlphaFoldDB" id="A0A8K0JN01"/>
<dbReference type="InterPro" id="IPR036291">
    <property type="entry name" value="NAD(P)-bd_dom_sf"/>
</dbReference>
<dbReference type="Gene3D" id="3.40.50.720">
    <property type="entry name" value="NAD(P)-binding Rossmann-like Domain"/>
    <property type="match status" value="1"/>
</dbReference>
<keyword evidence="1" id="KW-0560">Oxidoreductase</keyword>
<proteinExistence type="inferred from homology"/>
<comment type="caution">
    <text evidence="4">The sequence shown here is derived from an EMBL/GenBank/DDBJ whole genome shotgun (WGS) entry which is preliminary data.</text>
</comment>
<dbReference type="InterPro" id="IPR050425">
    <property type="entry name" value="NAD(P)_dehydrat-like"/>
</dbReference>
<dbReference type="PANTHER" id="PTHR10366:SF564">
    <property type="entry name" value="STEROL-4-ALPHA-CARBOXYLATE 3-DEHYDROGENASE, DECARBOXYLATING"/>
    <property type="match status" value="1"/>
</dbReference>
<dbReference type="GO" id="GO:0016616">
    <property type="term" value="F:oxidoreductase activity, acting on the CH-OH group of donors, NAD or NADP as acceptor"/>
    <property type="evidence" value="ECO:0007669"/>
    <property type="project" value="InterPro"/>
</dbReference>
<evidence type="ECO:0000256" key="1">
    <source>
        <dbReference type="ARBA" id="ARBA00023002"/>
    </source>
</evidence>
<evidence type="ECO:0000313" key="4">
    <source>
        <dbReference type="EMBL" id="KAG7561967.1"/>
    </source>
</evidence>
<dbReference type="CDD" id="cd05227">
    <property type="entry name" value="AR_SDR_e"/>
    <property type="match status" value="1"/>
</dbReference>
<gene>
    <name evidence="4" type="ORF">FFLO_02607</name>
</gene>
<evidence type="ECO:0000313" key="5">
    <source>
        <dbReference type="Proteomes" id="UP000812966"/>
    </source>
</evidence>
<dbReference type="Proteomes" id="UP000812966">
    <property type="component" value="Unassembled WGS sequence"/>
</dbReference>
<sequence length="332" mass="36185">MNGYRVRGTVRSTEKGEYLKKLFDGVGKFEYVIVEDIAKPGAFDEAVKGVDGIAHTASPFYLDAPTTDELIKPAVQGTVGIMESALKNCPQLKRLVITSSVAAVIVPEPTGDRHKNGAPYTFTEEDWNTYSPGVIEKEGHEAPGADKYRASKTLAERAAWDFMEKNHPSWDFATINPPLVLGPVMHQVSSPESINTSVANFWGFTQGKKTDDDLKEAMGNWVDVRNVAEAHVLALTKPEAGGNRFIVSAGPLNGQDIVDIIHDFPGDKIPNVPVGQPGKGAEIRAKTNIHSGAKAEKELGIKYVSLKVSVEDMYKSLQEKFDKSGSKESRTE</sequence>
<dbReference type="PANTHER" id="PTHR10366">
    <property type="entry name" value="NAD DEPENDENT EPIMERASE/DEHYDRATASE"/>
    <property type="match status" value="1"/>
</dbReference>
<name>A0A8K0JN01_9TREE</name>
<dbReference type="Pfam" id="PF01073">
    <property type="entry name" value="3Beta_HSD"/>
    <property type="match status" value="1"/>
</dbReference>
<feature type="domain" description="3-beta hydroxysteroid dehydrogenase/isomerase" evidence="3">
    <location>
        <begin position="26"/>
        <end position="236"/>
    </location>
</feature>
<organism evidence="4 5">
    <name type="scientific">Filobasidium floriforme</name>
    <dbReference type="NCBI Taxonomy" id="5210"/>
    <lineage>
        <taxon>Eukaryota</taxon>
        <taxon>Fungi</taxon>
        <taxon>Dikarya</taxon>
        <taxon>Basidiomycota</taxon>
        <taxon>Agaricomycotina</taxon>
        <taxon>Tremellomycetes</taxon>
        <taxon>Filobasidiales</taxon>
        <taxon>Filobasidiaceae</taxon>
        <taxon>Filobasidium</taxon>
    </lineage>
</organism>
<comment type="similarity">
    <text evidence="2">Belongs to the NAD(P)-dependent epimerase/dehydratase family. Dihydroflavonol-4-reductase subfamily.</text>
</comment>
<dbReference type="GO" id="GO:0006694">
    <property type="term" value="P:steroid biosynthetic process"/>
    <property type="evidence" value="ECO:0007669"/>
    <property type="project" value="InterPro"/>
</dbReference>
<dbReference type="InterPro" id="IPR002225">
    <property type="entry name" value="3Beta_OHSteriod_DH/Estase"/>
</dbReference>
<evidence type="ECO:0000256" key="2">
    <source>
        <dbReference type="ARBA" id="ARBA00023445"/>
    </source>
</evidence>